<comment type="similarity">
    <text evidence="1">Belongs to the CFAP97 family.</text>
</comment>
<dbReference type="InterPro" id="IPR029488">
    <property type="entry name" value="Hmw/CFAP97"/>
</dbReference>
<accession>A0A8J5QY67</accession>
<dbReference type="InterPro" id="IPR038792">
    <property type="entry name" value="CFAP97D1/2"/>
</dbReference>
<dbReference type="Pfam" id="PF13879">
    <property type="entry name" value="Hmw_CFAP97"/>
    <property type="match status" value="1"/>
</dbReference>
<reference evidence="3" key="2">
    <citation type="submission" date="2021-04" db="EMBL/GenBank/DDBJ databases">
        <title>Genome-wide patterns of bracovirus chromosomal integration into multiple host tissues during parasitism.</title>
        <authorList>
            <person name="Chebbi M.A.C."/>
        </authorList>
    </citation>
    <scope>NUCLEOTIDE SEQUENCE</scope>
    <source>
        <tissue evidence="3">Whole body</tissue>
    </source>
</reference>
<dbReference type="PANTHER" id="PTHR33768">
    <property type="entry name" value="MIP11318P"/>
    <property type="match status" value="1"/>
</dbReference>
<dbReference type="EMBL" id="JAAOIC020000002">
    <property type="protein sequence ID" value="KAG8042313.1"/>
    <property type="molecule type" value="Genomic_DNA"/>
</dbReference>
<dbReference type="AlphaFoldDB" id="A0A8J5QY67"/>
<keyword evidence="4" id="KW-1185">Reference proteome</keyword>
<reference evidence="3" key="1">
    <citation type="submission" date="2020-03" db="EMBL/GenBank/DDBJ databases">
        <authorList>
            <person name="Chebbi M.A."/>
            <person name="Drezen J.M."/>
        </authorList>
    </citation>
    <scope>NUCLEOTIDE SEQUENCE</scope>
    <source>
        <tissue evidence="3">Whole body</tissue>
    </source>
</reference>
<protein>
    <submittedName>
        <fullName evidence="3">Uncharacterized protein</fullName>
    </submittedName>
</protein>
<feature type="compositionally biased region" description="Basic and acidic residues" evidence="2">
    <location>
        <begin position="90"/>
        <end position="100"/>
    </location>
</feature>
<evidence type="ECO:0000256" key="2">
    <source>
        <dbReference type="SAM" id="MobiDB-lite"/>
    </source>
</evidence>
<sequence>MPIAGTANTNIDLILCQRKAYERHRKRVKSATSTIDMSPPKLIPHVLNDAKKLQLQKERQAQIVKDNFILLNHLQSIMSGSTKKKGFSPTEKKSECIRFY</sequence>
<gene>
    <name evidence="3" type="ORF">G9C98_004947</name>
</gene>
<comment type="caution">
    <text evidence="3">The sequence shown here is derived from an EMBL/GenBank/DDBJ whole genome shotgun (WGS) entry which is preliminary data.</text>
</comment>
<evidence type="ECO:0000313" key="4">
    <source>
        <dbReference type="Proteomes" id="UP000729913"/>
    </source>
</evidence>
<name>A0A8J5QY67_9HYME</name>
<dbReference type="OrthoDB" id="2163395at2759"/>
<feature type="region of interest" description="Disordered" evidence="2">
    <location>
        <begin position="80"/>
        <end position="100"/>
    </location>
</feature>
<evidence type="ECO:0000256" key="1">
    <source>
        <dbReference type="ARBA" id="ARBA00008315"/>
    </source>
</evidence>
<dbReference type="PANTHER" id="PTHR33768:SF3">
    <property type="entry name" value="MIP11318P"/>
    <property type="match status" value="1"/>
</dbReference>
<organism evidence="3 4">
    <name type="scientific">Cotesia typhae</name>
    <dbReference type="NCBI Taxonomy" id="2053667"/>
    <lineage>
        <taxon>Eukaryota</taxon>
        <taxon>Metazoa</taxon>
        <taxon>Ecdysozoa</taxon>
        <taxon>Arthropoda</taxon>
        <taxon>Hexapoda</taxon>
        <taxon>Insecta</taxon>
        <taxon>Pterygota</taxon>
        <taxon>Neoptera</taxon>
        <taxon>Endopterygota</taxon>
        <taxon>Hymenoptera</taxon>
        <taxon>Apocrita</taxon>
        <taxon>Ichneumonoidea</taxon>
        <taxon>Braconidae</taxon>
        <taxon>Microgastrinae</taxon>
        <taxon>Cotesia</taxon>
    </lineage>
</organism>
<evidence type="ECO:0000313" key="3">
    <source>
        <dbReference type="EMBL" id="KAG8042313.1"/>
    </source>
</evidence>
<dbReference type="Proteomes" id="UP000729913">
    <property type="component" value="Unassembled WGS sequence"/>
</dbReference>
<proteinExistence type="inferred from homology"/>